<keyword evidence="2" id="KW-0520">NAD</keyword>
<dbReference type="GO" id="GO:0005829">
    <property type="term" value="C:cytosol"/>
    <property type="evidence" value="ECO:0007669"/>
    <property type="project" value="TreeGrafter"/>
</dbReference>
<comment type="caution">
    <text evidence="5">The sequence shown here is derived from an EMBL/GenBank/DDBJ whole genome shotgun (WGS) entry which is preliminary data.</text>
</comment>
<dbReference type="PANTHER" id="PTHR30524">
    <property type="entry name" value="MANNITOL-1-PHOSPHATE 5-DEHYDROGENASE"/>
    <property type="match status" value="1"/>
</dbReference>
<proteinExistence type="predicted"/>
<dbReference type="NCBIfam" id="NF002969">
    <property type="entry name" value="PRK03643.1"/>
    <property type="match status" value="1"/>
</dbReference>
<dbReference type="PRINTS" id="PR00084">
    <property type="entry name" value="MTLDHDRGNASE"/>
</dbReference>
<evidence type="ECO:0000256" key="2">
    <source>
        <dbReference type="ARBA" id="ARBA00023027"/>
    </source>
</evidence>
<dbReference type="Proteomes" id="UP000234881">
    <property type="component" value="Unassembled WGS sequence"/>
</dbReference>
<dbReference type="Pfam" id="PF01232">
    <property type="entry name" value="Mannitol_dh"/>
    <property type="match status" value="1"/>
</dbReference>
<dbReference type="InterPro" id="IPR013118">
    <property type="entry name" value="Mannitol_DH_C"/>
</dbReference>
<dbReference type="InterPro" id="IPR013328">
    <property type="entry name" value="6PGD_dom2"/>
</dbReference>
<dbReference type="GO" id="GO:0019592">
    <property type="term" value="P:mannitol catabolic process"/>
    <property type="evidence" value="ECO:0007669"/>
    <property type="project" value="TreeGrafter"/>
</dbReference>
<dbReference type="RefSeq" id="WP_101532754.1">
    <property type="nucleotide sequence ID" value="NZ_JBFHIU010000026.1"/>
</dbReference>
<gene>
    <name evidence="5" type="ORF">C0081_05225</name>
</gene>
<dbReference type="InterPro" id="IPR013131">
    <property type="entry name" value="Mannitol_DH_N"/>
</dbReference>
<evidence type="ECO:0000256" key="1">
    <source>
        <dbReference type="ARBA" id="ARBA00023002"/>
    </source>
</evidence>
<evidence type="ECO:0000259" key="4">
    <source>
        <dbReference type="Pfam" id="PF08125"/>
    </source>
</evidence>
<dbReference type="AlphaFoldDB" id="A0A2N5XUX7"/>
<dbReference type="GO" id="GO:0008926">
    <property type="term" value="F:mannitol-1-phosphate 5-dehydrogenase activity"/>
    <property type="evidence" value="ECO:0007669"/>
    <property type="project" value="TreeGrafter"/>
</dbReference>
<dbReference type="OrthoDB" id="271711at2"/>
<feature type="domain" description="Mannitol dehydrogenase N-terminal" evidence="3">
    <location>
        <begin position="17"/>
        <end position="253"/>
    </location>
</feature>
<evidence type="ECO:0000313" key="6">
    <source>
        <dbReference type="Proteomes" id="UP000234881"/>
    </source>
</evidence>
<dbReference type="Gene3D" id="1.10.1040.10">
    <property type="entry name" value="N-(1-d-carboxylethyl)-l-norvaline Dehydrogenase, domain 2"/>
    <property type="match status" value="1"/>
</dbReference>
<name>A0A2N5XUX7_9HYPH</name>
<reference evidence="5 6" key="1">
    <citation type="submission" date="2018-01" db="EMBL/GenBank/DDBJ databases">
        <title>The draft genome sequence of Cohaesibacter sp. H1304.</title>
        <authorList>
            <person name="Wang N.-N."/>
            <person name="Du Z.-J."/>
        </authorList>
    </citation>
    <scope>NUCLEOTIDE SEQUENCE [LARGE SCALE GENOMIC DNA]</scope>
    <source>
        <strain evidence="5 6">H1304</strain>
    </source>
</reference>
<dbReference type="SUPFAM" id="SSF51735">
    <property type="entry name" value="NAD(P)-binding Rossmann-fold domains"/>
    <property type="match status" value="1"/>
</dbReference>
<dbReference type="InterPro" id="IPR000669">
    <property type="entry name" value="Mannitol_DH"/>
</dbReference>
<keyword evidence="6" id="KW-1185">Reference proteome</keyword>
<organism evidence="5 6">
    <name type="scientific">Cohaesibacter celericrescens</name>
    <dbReference type="NCBI Taxonomy" id="2067669"/>
    <lineage>
        <taxon>Bacteria</taxon>
        <taxon>Pseudomonadati</taxon>
        <taxon>Pseudomonadota</taxon>
        <taxon>Alphaproteobacteria</taxon>
        <taxon>Hyphomicrobiales</taxon>
        <taxon>Cohaesibacteraceae</taxon>
    </lineage>
</organism>
<dbReference type="Pfam" id="PF08125">
    <property type="entry name" value="Mannitol_dh_C"/>
    <property type="match status" value="1"/>
</dbReference>
<dbReference type="Gene3D" id="3.40.50.720">
    <property type="entry name" value="NAD(P)-binding Rossmann-like Domain"/>
    <property type="match status" value="1"/>
</dbReference>
<dbReference type="InterPro" id="IPR036291">
    <property type="entry name" value="NAD(P)-bd_dom_sf"/>
</dbReference>
<evidence type="ECO:0000259" key="3">
    <source>
        <dbReference type="Pfam" id="PF01232"/>
    </source>
</evidence>
<evidence type="ECO:0000313" key="5">
    <source>
        <dbReference type="EMBL" id="PLW78257.1"/>
    </source>
</evidence>
<sequence>MQRVNESNLGGRPRPTERIIQFGEGNFLRAFMDWKIDRMNEDCGSDYGVVIVRPIDGGVPISLNDSDGVYTVLSRGVGGDGQAASDARLIAAVRRELNAVKQWDDVLGLARNTDFVAVISNTTEAGIVYDASCRADQTPPTSFPAKVTRMLLERFNNCGEKDAPGFHFLPCELIDKNGNNLEKIVHQHATDWALGADFIGWLKSKNAFYNTLVDRIVPGFPRDEVESIEAELGYHDPLMVTAELFHFLVIEKRDDQPDLVLPMADKDAGTLIVPSADGYKERKVAILNGAHTGLCPLALISNTVSVKEAMDNGAASRFLDAMLGQEIIPYLSLPKEELAAFSAEVLRRFANPFILHRWHDISLNGLAKFHTRNLPRFEAAMAATGKPPRCMSLSIAAWLVFYTGDFAASGDLPPRDGDDVIALMQQIGAIKDKGGIAAMVSAFLENETIWGKNLASDDLVATVTQAYEFLTKSQNGEPFSLDRLDQWIA</sequence>
<protein>
    <submittedName>
        <fullName evidence="5">Altronate oxidoreductase</fullName>
    </submittedName>
</protein>
<feature type="domain" description="Mannitol dehydrogenase C-terminal" evidence="4">
    <location>
        <begin position="278"/>
        <end position="469"/>
    </location>
</feature>
<accession>A0A2N5XUX7</accession>
<dbReference type="InterPro" id="IPR008927">
    <property type="entry name" value="6-PGluconate_DH-like_C_sf"/>
</dbReference>
<keyword evidence="1" id="KW-0560">Oxidoreductase</keyword>
<dbReference type="EMBL" id="PKUQ01000009">
    <property type="protein sequence ID" value="PLW78257.1"/>
    <property type="molecule type" value="Genomic_DNA"/>
</dbReference>
<dbReference type="PANTHER" id="PTHR30524:SF0">
    <property type="entry name" value="ALTRONATE OXIDOREDUCTASE-RELATED"/>
    <property type="match status" value="1"/>
</dbReference>
<dbReference type="SUPFAM" id="SSF48179">
    <property type="entry name" value="6-phosphogluconate dehydrogenase C-terminal domain-like"/>
    <property type="match status" value="1"/>
</dbReference>